<accession>U6R9B5</accession>
<protein>
    <submittedName>
        <fullName evidence="1">Uncharacterized protein</fullName>
    </submittedName>
</protein>
<dbReference type="AlphaFoldDB" id="U6R9B5"/>
<organism evidence="1 2">
    <name type="scientific">Phocaeicola massiliensis B84634 = Timone 84634 = DSM 17679 = JCM 13223</name>
    <dbReference type="NCBI Taxonomy" id="1121098"/>
    <lineage>
        <taxon>Bacteria</taxon>
        <taxon>Pseudomonadati</taxon>
        <taxon>Bacteroidota</taxon>
        <taxon>Bacteroidia</taxon>
        <taxon>Bacteroidales</taxon>
        <taxon>Bacteroidaceae</taxon>
        <taxon>Phocaeicola</taxon>
    </lineage>
</organism>
<proteinExistence type="predicted"/>
<reference evidence="1 2" key="1">
    <citation type="submission" date="2013-04" db="EMBL/GenBank/DDBJ databases">
        <title>The Genome Sequence of Bacteroides massiliensis DSM 17679.</title>
        <authorList>
            <consortium name="The Broad Institute Genomics Platform"/>
            <person name="Earl A."/>
            <person name="Ward D."/>
            <person name="Feldgarden M."/>
            <person name="Gevers D."/>
            <person name="Martens E."/>
            <person name="Fenner L."/>
            <person name="Roux V."/>
            <person name="Mallet M.N."/>
            <person name="Raoult D."/>
            <person name="Walker B."/>
            <person name="Young S."/>
            <person name="Zeng Q."/>
            <person name="Gargeya S."/>
            <person name="Fitzgerald M."/>
            <person name="Haas B."/>
            <person name="Abouelleil A."/>
            <person name="Allen A.W."/>
            <person name="Alvarado L."/>
            <person name="Arachchi H.M."/>
            <person name="Berlin A.M."/>
            <person name="Chapman S.B."/>
            <person name="Gainer-Dewar J."/>
            <person name="Goldberg J."/>
            <person name="Griggs A."/>
            <person name="Gujja S."/>
            <person name="Hansen M."/>
            <person name="Howarth C."/>
            <person name="Imamovic A."/>
            <person name="Ireland A."/>
            <person name="Larimer J."/>
            <person name="McCowan C."/>
            <person name="Murphy C."/>
            <person name="Pearson M."/>
            <person name="Poon T.W."/>
            <person name="Priest M."/>
            <person name="Roberts A."/>
            <person name="Saif S."/>
            <person name="Shea T."/>
            <person name="Sisk P."/>
            <person name="Sykes S."/>
            <person name="Wortman J."/>
            <person name="Nusbaum C."/>
            <person name="Birren B."/>
        </authorList>
    </citation>
    <scope>NUCLEOTIDE SEQUENCE [LARGE SCALE GENOMIC DNA]</scope>
    <source>
        <strain evidence="2">B84634 / Timone 84634 / DSM 17679 / JCM 13223</strain>
    </source>
</reference>
<gene>
    <name evidence="1" type="ORF">HMPREF1534_03139</name>
</gene>
<dbReference type="Proteomes" id="UP000017831">
    <property type="component" value="Unassembled WGS sequence"/>
</dbReference>
<name>U6R9B5_9BACT</name>
<evidence type="ECO:0000313" key="1">
    <source>
        <dbReference type="EMBL" id="EOA53194.1"/>
    </source>
</evidence>
<dbReference type="EMBL" id="AQHY01000037">
    <property type="protein sequence ID" value="EOA53194.1"/>
    <property type="molecule type" value="Genomic_DNA"/>
</dbReference>
<comment type="caution">
    <text evidence="1">The sequence shown here is derived from an EMBL/GenBank/DDBJ whole genome shotgun (WGS) entry which is preliminary data.</text>
</comment>
<dbReference type="HOGENOM" id="CLU_198065_0_0_10"/>
<keyword evidence="2" id="KW-1185">Reference proteome</keyword>
<evidence type="ECO:0000313" key="2">
    <source>
        <dbReference type="Proteomes" id="UP000017831"/>
    </source>
</evidence>
<sequence>MTESIKITAFFRPTSGNLFLPSSFHLLSKRPADRGFGCEGTSCHPPFSLLSSVKLLPAGQRLKADCEGTWEARMKGG</sequence>